<name>A0ABN8GGF6_9BACL</name>
<reference evidence="1" key="1">
    <citation type="submission" date="2022-01" db="EMBL/GenBank/DDBJ databases">
        <authorList>
            <person name="Criscuolo A."/>
        </authorList>
    </citation>
    <scope>NUCLEOTIDE SEQUENCE</scope>
    <source>
        <strain evidence="1">CIP111893</strain>
    </source>
</reference>
<comment type="caution">
    <text evidence="1">The sequence shown here is derived from an EMBL/GenBank/DDBJ whole genome shotgun (WGS) entry which is preliminary data.</text>
</comment>
<keyword evidence="2" id="KW-1185">Reference proteome</keyword>
<sequence length="94" mass="10383">MRGIVDEAVNVSGVLQAAASDEIHVYESDGGKEKTLFKGTISTVQTKHANGVYEIEIEGLSGTYLMDMKRHRRTYQNTAMSYSALVVRMPGIRC</sequence>
<evidence type="ECO:0000313" key="2">
    <source>
        <dbReference type="Proteomes" id="UP000838686"/>
    </source>
</evidence>
<proteinExistence type="predicted"/>
<dbReference type="EMBL" id="CAKMMF010000008">
    <property type="protein sequence ID" value="CAH1202462.1"/>
    <property type="molecule type" value="Genomic_DNA"/>
</dbReference>
<dbReference type="SUPFAM" id="SSF69279">
    <property type="entry name" value="Phage tail proteins"/>
    <property type="match status" value="1"/>
</dbReference>
<organism evidence="1 2">
    <name type="scientific">Paenibacillus plantiphilus</name>
    <dbReference type="NCBI Taxonomy" id="2905650"/>
    <lineage>
        <taxon>Bacteria</taxon>
        <taxon>Bacillati</taxon>
        <taxon>Bacillota</taxon>
        <taxon>Bacilli</taxon>
        <taxon>Bacillales</taxon>
        <taxon>Paenibacillaceae</taxon>
        <taxon>Paenibacillus</taxon>
    </lineage>
</organism>
<protein>
    <submittedName>
        <fullName evidence="1">Uncharacterized protein</fullName>
    </submittedName>
</protein>
<gene>
    <name evidence="1" type="ORF">PAECIP111893_01793</name>
</gene>
<dbReference type="Proteomes" id="UP000838686">
    <property type="component" value="Unassembled WGS sequence"/>
</dbReference>
<dbReference type="RefSeq" id="WP_236340141.1">
    <property type="nucleotide sequence ID" value="NZ_CAKMMF010000008.1"/>
</dbReference>
<accession>A0ABN8GGF6</accession>
<evidence type="ECO:0000313" key="1">
    <source>
        <dbReference type="EMBL" id="CAH1202462.1"/>
    </source>
</evidence>